<evidence type="ECO:0000313" key="10">
    <source>
        <dbReference type="Proteomes" id="UP000054099"/>
    </source>
</evidence>
<keyword evidence="6 8" id="KW-0961">Cell wall biogenesis/degradation</keyword>
<comment type="similarity">
    <text evidence="8">Belongs to the aspartate/glutamate racemases family.</text>
</comment>
<proteinExistence type="inferred from homology"/>
<keyword evidence="4 8" id="KW-0573">Peptidoglycan synthesis</keyword>
<evidence type="ECO:0000256" key="2">
    <source>
        <dbReference type="ARBA" id="ARBA00013090"/>
    </source>
</evidence>
<comment type="catalytic activity">
    <reaction evidence="1 8">
        <text>L-glutamate = D-glutamate</text>
        <dbReference type="Rhea" id="RHEA:12813"/>
        <dbReference type="ChEBI" id="CHEBI:29985"/>
        <dbReference type="ChEBI" id="CHEBI:29986"/>
        <dbReference type="EC" id="5.1.1.3"/>
    </reaction>
</comment>
<sequence length="268" mass="29398">MDKPIGVIDSGVGGLTVAREIMRQLPKEEIYYVGDTARCPYGPRPMDEVRTYTLEMIEFLLSKEIKMLVIACNTATAAILEEVKEKLSIPVIGVINPGARTALKVTKNGQVGVIGTLGTIKSHAYENALKGIKGDITVHSLACPPFVPLVEKGELDGEETVHVVSEVLQELKDKPIDTVILGCTHYPLLRPVIQRVMGDGIKLICSGAETAREVSAILDHSGLLYKGDRMPEHEFFSTSDNGHFLEIANHWMEQKIEQVHFITLGQNG</sequence>
<dbReference type="AlphaFoldDB" id="A0A0V8JAB6"/>
<comment type="caution">
    <text evidence="9">The sequence shown here is derived from an EMBL/GenBank/DDBJ whole genome shotgun (WGS) entry which is preliminary data.</text>
</comment>
<dbReference type="NCBIfam" id="NF002035">
    <property type="entry name" value="PRK00865.1-3"/>
    <property type="match status" value="1"/>
</dbReference>
<dbReference type="UniPathway" id="UPA00219"/>
<protein>
    <recommendedName>
        <fullName evidence="7 8">Glutamate racemase</fullName>
        <ecNumber evidence="2 8">5.1.1.3</ecNumber>
    </recommendedName>
</protein>
<evidence type="ECO:0000256" key="7">
    <source>
        <dbReference type="ARBA" id="ARBA00070053"/>
    </source>
</evidence>
<evidence type="ECO:0000256" key="4">
    <source>
        <dbReference type="ARBA" id="ARBA00022984"/>
    </source>
</evidence>
<dbReference type="NCBIfam" id="TIGR00067">
    <property type="entry name" value="glut_race"/>
    <property type="match status" value="1"/>
</dbReference>
<dbReference type="InterPro" id="IPR033134">
    <property type="entry name" value="Asp/Glu_racemase_AS_2"/>
</dbReference>
<feature type="binding site" evidence="8">
    <location>
        <begin position="41"/>
        <end position="42"/>
    </location>
    <ligand>
        <name>substrate</name>
    </ligand>
</feature>
<feature type="binding site" evidence="8">
    <location>
        <begin position="184"/>
        <end position="185"/>
    </location>
    <ligand>
        <name>substrate</name>
    </ligand>
</feature>
<dbReference type="EC" id="5.1.1.3" evidence="2 8"/>
<feature type="binding site" evidence="8">
    <location>
        <begin position="9"/>
        <end position="10"/>
    </location>
    <ligand>
        <name>substrate</name>
    </ligand>
</feature>
<name>A0A0V8JAB6_9BACL</name>
<organism evidence="9 10">
    <name type="scientific">Fictibacillus enclensis</name>
    <dbReference type="NCBI Taxonomy" id="1017270"/>
    <lineage>
        <taxon>Bacteria</taxon>
        <taxon>Bacillati</taxon>
        <taxon>Bacillota</taxon>
        <taxon>Bacilli</taxon>
        <taxon>Bacillales</taxon>
        <taxon>Fictibacillaceae</taxon>
        <taxon>Fictibacillus</taxon>
    </lineage>
</organism>
<dbReference type="PROSITE" id="PS00924">
    <property type="entry name" value="ASP_GLU_RACEMASE_2"/>
    <property type="match status" value="1"/>
</dbReference>
<evidence type="ECO:0000256" key="3">
    <source>
        <dbReference type="ARBA" id="ARBA00022960"/>
    </source>
</evidence>
<dbReference type="GO" id="GO:0008881">
    <property type="term" value="F:glutamate racemase activity"/>
    <property type="evidence" value="ECO:0007669"/>
    <property type="project" value="UniProtKB-UniRule"/>
</dbReference>
<dbReference type="RefSeq" id="WP_061973039.1">
    <property type="nucleotide sequence ID" value="NZ_FMAV01000002.1"/>
</dbReference>
<accession>A0A0V8JAB6</accession>
<dbReference type="EMBL" id="LNQN01000002">
    <property type="protein sequence ID" value="KSU83949.1"/>
    <property type="molecule type" value="Genomic_DNA"/>
</dbReference>
<evidence type="ECO:0000256" key="1">
    <source>
        <dbReference type="ARBA" id="ARBA00001602"/>
    </source>
</evidence>
<dbReference type="Gene3D" id="3.40.50.1860">
    <property type="match status" value="2"/>
</dbReference>
<dbReference type="InterPro" id="IPR004391">
    <property type="entry name" value="Glu_race"/>
</dbReference>
<dbReference type="GO" id="GO:0071555">
    <property type="term" value="P:cell wall organization"/>
    <property type="evidence" value="ECO:0007669"/>
    <property type="project" value="UniProtKB-KW"/>
</dbReference>
<comment type="pathway">
    <text evidence="8">Cell wall biogenesis; peptidoglycan biosynthesis.</text>
</comment>
<dbReference type="HAMAP" id="MF_00258">
    <property type="entry name" value="Glu_racemase"/>
    <property type="match status" value="1"/>
</dbReference>
<dbReference type="GO" id="GO:0008360">
    <property type="term" value="P:regulation of cell shape"/>
    <property type="evidence" value="ECO:0007669"/>
    <property type="project" value="UniProtKB-KW"/>
</dbReference>
<keyword evidence="10" id="KW-1185">Reference proteome</keyword>
<evidence type="ECO:0000256" key="8">
    <source>
        <dbReference type="HAMAP-Rule" id="MF_00258"/>
    </source>
</evidence>
<evidence type="ECO:0000313" key="9">
    <source>
        <dbReference type="EMBL" id="KSU83949.1"/>
    </source>
</evidence>
<dbReference type="Pfam" id="PF01177">
    <property type="entry name" value="Asp_Glu_race"/>
    <property type="match status" value="1"/>
</dbReference>
<feature type="active site" description="Proton donor/acceptor" evidence="8">
    <location>
        <position position="72"/>
    </location>
</feature>
<dbReference type="InterPro" id="IPR015942">
    <property type="entry name" value="Asp/Glu/hydantoin_racemase"/>
</dbReference>
<feature type="binding site" evidence="8">
    <location>
        <begin position="73"/>
        <end position="74"/>
    </location>
    <ligand>
        <name>substrate</name>
    </ligand>
</feature>
<dbReference type="OrthoDB" id="9801055at2"/>
<evidence type="ECO:0000256" key="6">
    <source>
        <dbReference type="ARBA" id="ARBA00023316"/>
    </source>
</evidence>
<evidence type="ECO:0000256" key="5">
    <source>
        <dbReference type="ARBA" id="ARBA00023235"/>
    </source>
</evidence>
<dbReference type="PANTHER" id="PTHR21198">
    <property type="entry name" value="GLUTAMATE RACEMASE"/>
    <property type="match status" value="1"/>
</dbReference>
<comment type="function">
    <text evidence="8">Provides the (R)-glutamate required for cell wall biosynthesis.</text>
</comment>
<dbReference type="GO" id="GO:0042802">
    <property type="term" value="F:identical protein binding"/>
    <property type="evidence" value="ECO:0007669"/>
    <property type="project" value="UniProtKB-ARBA"/>
</dbReference>
<reference evidence="9 10" key="1">
    <citation type="journal article" date="2014" name="Antonie Van Leeuwenhoek">
        <title>Fictibacillus enclensis sp. nov., isolated from marine sediment.</title>
        <authorList>
            <person name="Dastager S.G."/>
            <person name="Mawlankar R."/>
            <person name="Srinivasan K."/>
            <person name="Tang S.K."/>
            <person name="Lee J.C."/>
            <person name="Ramana V.V."/>
            <person name="Shouche Y.S."/>
        </authorList>
    </citation>
    <scope>NUCLEOTIDE SEQUENCE [LARGE SCALE GENOMIC DNA]</scope>
    <source>
        <strain evidence="9 10">NIO-1003</strain>
    </source>
</reference>
<dbReference type="InterPro" id="IPR001920">
    <property type="entry name" value="Asp/Glu_race"/>
</dbReference>
<gene>
    <name evidence="8" type="primary">murI</name>
    <name evidence="9" type="ORF">AS030_14430</name>
</gene>
<dbReference type="SUPFAM" id="SSF53681">
    <property type="entry name" value="Aspartate/glutamate racemase"/>
    <property type="match status" value="2"/>
</dbReference>
<dbReference type="FunFam" id="3.40.50.1860:FF:000002">
    <property type="entry name" value="Glutamate racemase"/>
    <property type="match status" value="1"/>
</dbReference>
<dbReference type="PROSITE" id="PS00923">
    <property type="entry name" value="ASP_GLU_RACEMASE_1"/>
    <property type="match status" value="1"/>
</dbReference>
<dbReference type="Proteomes" id="UP000054099">
    <property type="component" value="Unassembled WGS sequence"/>
</dbReference>
<keyword evidence="5 8" id="KW-0413">Isomerase</keyword>
<dbReference type="InterPro" id="IPR018187">
    <property type="entry name" value="Asp/Glu_racemase_AS_1"/>
</dbReference>
<dbReference type="PANTHER" id="PTHR21198:SF2">
    <property type="entry name" value="GLUTAMATE RACEMASE"/>
    <property type="match status" value="1"/>
</dbReference>
<dbReference type="GO" id="GO:0009252">
    <property type="term" value="P:peptidoglycan biosynthetic process"/>
    <property type="evidence" value="ECO:0007669"/>
    <property type="project" value="UniProtKB-UniRule"/>
</dbReference>
<feature type="active site" description="Proton donor/acceptor" evidence="8">
    <location>
        <position position="183"/>
    </location>
</feature>
<keyword evidence="3 8" id="KW-0133">Cell shape</keyword>